<accession>A0AA36I3X2</accession>
<dbReference type="Proteomes" id="UP001178507">
    <property type="component" value="Unassembled WGS sequence"/>
</dbReference>
<evidence type="ECO:0000313" key="2">
    <source>
        <dbReference type="EMBL" id="CAJ1380593.1"/>
    </source>
</evidence>
<dbReference type="AlphaFoldDB" id="A0AA36I3X2"/>
<protein>
    <submittedName>
        <fullName evidence="2">Uncharacterized protein</fullName>
    </submittedName>
</protein>
<comment type="caution">
    <text evidence="2">The sequence shown here is derived from an EMBL/GenBank/DDBJ whole genome shotgun (WGS) entry which is preliminary data.</text>
</comment>
<evidence type="ECO:0000256" key="1">
    <source>
        <dbReference type="SAM" id="SignalP"/>
    </source>
</evidence>
<sequence length="91" mass="9721">MLTWAAWGLLLLGVCAVPADPPGSIAISVPGEEGFVLAWVPGAANDCSFQEWLVQLRSRNLNGTLVGSWRTASCEEVPPRNSPECNARILS</sequence>
<gene>
    <name evidence="2" type="ORF">EVOR1521_LOCUS8500</name>
</gene>
<proteinExistence type="predicted"/>
<reference evidence="2" key="1">
    <citation type="submission" date="2023-08" db="EMBL/GenBank/DDBJ databases">
        <authorList>
            <person name="Chen Y."/>
            <person name="Shah S."/>
            <person name="Dougan E. K."/>
            <person name="Thang M."/>
            <person name="Chan C."/>
        </authorList>
    </citation>
    <scope>NUCLEOTIDE SEQUENCE</scope>
</reference>
<keyword evidence="3" id="KW-1185">Reference proteome</keyword>
<name>A0AA36I3X2_9DINO</name>
<dbReference type="EMBL" id="CAUJNA010000726">
    <property type="protein sequence ID" value="CAJ1380593.1"/>
    <property type="molecule type" value="Genomic_DNA"/>
</dbReference>
<feature type="chain" id="PRO_5041403485" evidence="1">
    <location>
        <begin position="17"/>
        <end position="91"/>
    </location>
</feature>
<keyword evidence="1" id="KW-0732">Signal</keyword>
<evidence type="ECO:0000313" key="3">
    <source>
        <dbReference type="Proteomes" id="UP001178507"/>
    </source>
</evidence>
<feature type="signal peptide" evidence="1">
    <location>
        <begin position="1"/>
        <end position="16"/>
    </location>
</feature>
<organism evidence="2 3">
    <name type="scientific">Effrenium voratum</name>
    <dbReference type="NCBI Taxonomy" id="2562239"/>
    <lineage>
        <taxon>Eukaryota</taxon>
        <taxon>Sar</taxon>
        <taxon>Alveolata</taxon>
        <taxon>Dinophyceae</taxon>
        <taxon>Suessiales</taxon>
        <taxon>Symbiodiniaceae</taxon>
        <taxon>Effrenium</taxon>
    </lineage>
</organism>